<evidence type="ECO:0000256" key="1">
    <source>
        <dbReference type="SAM" id="MobiDB-lite"/>
    </source>
</evidence>
<feature type="compositionally biased region" description="Basic and acidic residues" evidence="1">
    <location>
        <begin position="54"/>
        <end position="65"/>
    </location>
</feature>
<dbReference type="Gene3D" id="2.30.320.10">
    <property type="entry name" value="YwqG-like"/>
    <property type="match status" value="1"/>
</dbReference>
<dbReference type="Proteomes" id="UP001223390">
    <property type="component" value="Unassembled WGS sequence"/>
</dbReference>
<evidence type="ECO:0000313" key="3">
    <source>
        <dbReference type="Proteomes" id="UP001223390"/>
    </source>
</evidence>
<comment type="caution">
    <text evidence="2">The sequence shown here is derived from an EMBL/GenBank/DDBJ whole genome shotgun (WGS) entry which is preliminary data.</text>
</comment>
<reference evidence="2 3" key="1">
    <citation type="submission" date="2023-05" db="EMBL/GenBank/DDBJ databases">
        <title>Sequencing and Assembly of Streptomyces sp. NP73.</title>
        <authorList>
            <person name="Konwar A.N."/>
            <person name="Saikia K."/>
            <person name="Thakur D."/>
        </authorList>
    </citation>
    <scope>NUCLEOTIDE SEQUENCE [LARGE SCALE GENOMIC DNA]</scope>
    <source>
        <strain evidence="2 3">NP73</strain>
    </source>
</reference>
<dbReference type="RefSeq" id="WP_285345827.1">
    <property type="nucleotide sequence ID" value="NZ_JASITI010000056.1"/>
</dbReference>
<feature type="region of interest" description="Disordered" evidence="1">
    <location>
        <begin position="25"/>
        <end position="119"/>
    </location>
</feature>
<keyword evidence="3" id="KW-1185">Reference proteome</keyword>
<organism evidence="2 3">
    <name type="scientific">Streptomyces katrae</name>
    <dbReference type="NCBI Taxonomy" id="68223"/>
    <lineage>
        <taxon>Bacteria</taxon>
        <taxon>Bacillati</taxon>
        <taxon>Actinomycetota</taxon>
        <taxon>Actinomycetes</taxon>
        <taxon>Kitasatosporales</taxon>
        <taxon>Streptomycetaceae</taxon>
        <taxon>Streptomyces</taxon>
    </lineage>
</organism>
<name>A0ABT7H2M3_9ACTN</name>
<protein>
    <recommendedName>
        <fullName evidence="4">DUF1963 domain-containing protein</fullName>
    </recommendedName>
</protein>
<feature type="compositionally biased region" description="Basic and acidic residues" evidence="1">
    <location>
        <begin position="84"/>
        <end position="95"/>
    </location>
</feature>
<evidence type="ECO:0008006" key="4">
    <source>
        <dbReference type="Google" id="ProtNLM"/>
    </source>
</evidence>
<evidence type="ECO:0000313" key="2">
    <source>
        <dbReference type="EMBL" id="MDK9500147.1"/>
    </source>
</evidence>
<proteinExistence type="predicted"/>
<gene>
    <name evidence="2" type="ORF">QEZ40_005772</name>
</gene>
<sequence>MSRTTPPRPFDVTALFPRLAPLARTATRLHPRPGSPSVHDSSVGGPLLWPADEPWPHCDEPHEGHGASAGPSPAQVRLLRRHRAAMEDRRRRDPEGPWATPEELSTDDRLQAGRPWPEGPTAMLPVAQLYARDVPQLRTLGPPGADLLQVLWCPFDHPAAPRPGLFWRSAAEVTDVLGAPPEPSAIQFSDYLPDPCLCAPEQVAEYPNPLELSKELREQLGDWTRWQAAAGSAVDSSYEAAPEEFYLNHLSVSPGWKVGGWSNWGLTDPVPRRCPRCDTGMDPLLTIASTEWDGAGGSWAPIEDRAGDIPPLPQANPPANFTRVVLAGGYGMQFHICPACPDHPYIDLIQ</sequence>
<dbReference type="EMBL" id="JASITI010000056">
    <property type="protein sequence ID" value="MDK9500147.1"/>
    <property type="molecule type" value="Genomic_DNA"/>
</dbReference>
<accession>A0ABT7H2M3</accession>